<feature type="transmembrane region" description="Helical" evidence="5">
    <location>
        <begin position="33"/>
        <end position="51"/>
    </location>
</feature>
<gene>
    <name evidence="6" type="ordered locus">Swol_1436</name>
</gene>
<name>Q0AX11_SYNWW</name>
<dbReference type="Pfam" id="PF04140">
    <property type="entry name" value="ICMT"/>
    <property type="match status" value="1"/>
</dbReference>
<organism evidence="6 7">
    <name type="scientific">Syntrophomonas wolfei subsp. wolfei (strain DSM 2245B / Goettingen)</name>
    <dbReference type="NCBI Taxonomy" id="335541"/>
    <lineage>
        <taxon>Bacteria</taxon>
        <taxon>Bacillati</taxon>
        <taxon>Bacillota</taxon>
        <taxon>Clostridia</taxon>
        <taxon>Eubacteriales</taxon>
        <taxon>Syntrophomonadaceae</taxon>
        <taxon>Syntrophomonas</taxon>
    </lineage>
</organism>
<keyword evidence="7" id="KW-1185">Reference proteome</keyword>
<evidence type="ECO:0000256" key="5">
    <source>
        <dbReference type="SAM" id="Phobius"/>
    </source>
</evidence>
<evidence type="ECO:0000256" key="4">
    <source>
        <dbReference type="ARBA" id="ARBA00023136"/>
    </source>
</evidence>
<dbReference type="RefSeq" id="WP_011640842.1">
    <property type="nucleotide sequence ID" value="NC_008346.1"/>
</dbReference>
<dbReference type="STRING" id="335541.Swol_1436"/>
<dbReference type="EMBL" id="CP000448">
    <property type="protein sequence ID" value="ABI68743.1"/>
    <property type="molecule type" value="Genomic_DNA"/>
</dbReference>
<evidence type="ECO:0000256" key="1">
    <source>
        <dbReference type="ARBA" id="ARBA00004141"/>
    </source>
</evidence>
<reference evidence="7" key="1">
    <citation type="journal article" date="2010" name="Environ. Microbiol.">
        <title>The genome of Syntrophomonas wolfei: new insights into syntrophic metabolism and biohydrogen production.</title>
        <authorList>
            <person name="Sieber J.R."/>
            <person name="Sims D.R."/>
            <person name="Han C."/>
            <person name="Kim E."/>
            <person name="Lykidis A."/>
            <person name="Lapidus A.L."/>
            <person name="McDonnald E."/>
            <person name="Rohlin L."/>
            <person name="Culley D.E."/>
            <person name="Gunsalus R."/>
            <person name="McInerney M.J."/>
        </authorList>
    </citation>
    <scope>NUCLEOTIDE SEQUENCE [LARGE SCALE GENOMIC DNA]</scope>
    <source>
        <strain evidence="7">DSM 2245B / Goettingen</strain>
    </source>
</reference>
<proteinExistence type="predicted"/>
<dbReference type="KEGG" id="swo:Swol_1436"/>
<sequence>MSPRKRRVAIRMLIFLAVFSYIGYIANQRLPSFDFWVVMGFFALFFTWSIIETIIYREPQTLVVEDDDQRSYLYLQLSSMLVLFVALLDFLEFKYTRVTLLEPGITILGFIFFIIYVAVRYQAIVHLGSYYNPRVALYEEHSLVKEGPYRKIRHPFYLSALLSVLSLSCIFNSGAALLLTALAVIPSIVYRINIEEEFLLEHFGEEYKQYMEHSSRIIPGIW</sequence>
<dbReference type="GO" id="GO:0032259">
    <property type="term" value="P:methylation"/>
    <property type="evidence" value="ECO:0007669"/>
    <property type="project" value="UniProtKB-KW"/>
</dbReference>
<feature type="transmembrane region" description="Helical" evidence="5">
    <location>
        <begin position="156"/>
        <end position="185"/>
    </location>
</feature>
<evidence type="ECO:0000256" key="3">
    <source>
        <dbReference type="ARBA" id="ARBA00022989"/>
    </source>
</evidence>
<feature type="transmembrane region" description="Helical" evidence="5">
    <location>
        <begin position="103"/>
        <end position="119"/>
    </location>
</feature>
<evidence type="ECO:0000313" key="7">
    <source>
        <dbReference type="Proteomes" id="UP000001968"/>
    </source>
</evidence>
<dbReference type="PANTHER" id="PTHR43847">
    <property type="entry name" value="BLL3993 PROTEIN"/>
    <property type="match status" value="1"/>
</dbReference>
<dbReference type="AlphaFoldDB" id="Q0AX11"/>
<keyword evidence="3 5" id="KW-1133">Transmembrane helix</keyword>
<evidence type="ECO:0000256" key="2">
    <source>
        <dbReference type="ARBA" id="ARBA00022692"/>
    </source>
</evidence>
<keyword evidence="2 5" id="KW-0812">Transmembrane</keyword>
<protein>
    <submittedName>
        <fullName evidence="6">Isoprenylcysteine carboxyl methyltransferase family protein</fullName>
    </submittedName>
</protein>
<dbReference type="Proteomes" id="UP000001968">
    <property type="component" value="Chromosome"/>
</dbReference>
<dbReference type="OrthoDB" id="272002at2"/>
<dbReference type="InterPro" id="IPR007269">
    <property type="entry name" value="ICMT_MeTrfase"/>
</dbReference>
<accession>Q0AX11</accession>
<feature type="transmembrane region" description="Helical" evidence="5">
    <location>
        <begin position="9"/>
        <end position="27"/>
    </location>
</feature>
<dbReference type="InterPro" id="IPR052527">
    <property type="entry name" value="Metal_cation-efflux_comp"/>
</dbReference>
<dbReference type="PANTHER" id="PTHR43847:SF1">
    <property type="entry name" value="BLL3993 PROTEIN"/>
    <property type="match status" value="1"/>
</dbReference>
<comment type="subcellular location">
    <subcellularLocation>
        <location evidence="1">Membrane</location>
        <topology evidence="1">Multi-pass membrane protein</topology>
    </subcellularLocation>
</comment>
<dbReference type="GO" id="GO:0016020">
    <property type="term" value="C:membrane"/>
    <property type="evidence" value="ECO:0007669"/>
    <property type="project" value="UniProtKB-SubCell"/>
</dbReference>
<dbReference type="HOGENOM" id="CLU_065200_1_3_9"/>
<dbReference type="eggNOG" id="COG2020">
    <property type="taxonomic scope" value="Bacteria"/>
</dbReference>
<keyword evidence="6" id="KW-0489">Methyltransferase</keyword>
<dbReference type="Gene3D" id="1.20.120.1630">
    <property type="match status" value="1"/>
</dbReference>
<keyword evidence="6" id="KW-0808">Transferase</keyword>
<dbReference type="GO" id="GO:0004671">
    <property type="term" value="F:protein C-terminal S-isoprenylcysteine carboxyl O-methyltransferase activity"/>
    <property type="evidence" value="ECO:0007669"/>
    <property type="project" value="InterPro"/>
</dbReference>
<keyword evidence="4 5" id="KW-0472">Membrane</keyword>
<evidence type="ECO:0000313" key="6">
    <source>
        <dbReference type="EMBL" id="ABI68743.1"/>
    </source>
</evidence>
<feature type="transmembrane region" description="Helical" evidence="5">
    <location>
        <begin position="72"/>
        <end position="91"/>
    </location>
</feature>